<dbReference type="AlphaFoldDB" id="A0A382INR5"/>
<protein>
    <recommendedName>
        <fullName evidence="1">glycine dehydrogenase (aminomethyl-transferring)</fullName>
        <ecNumber evidence="1">1.4.4.2</ecNumber>
    </recommendedName>
</protein>
<dbReference type="GO" id="GO:0019464">
    <property type="term" value="P:glycine decarboxylation via glycine cleavage system"/>
    <property type="evidence" value="ECO:0007669"/>
    <property type="project" value="TreeGrafter"/>
</dbReference>
<dbReference type="GO" id="GO:0016594">
    <property type="term" value="F:glycine binding"/>
    <property type="evidence" value="ECO:0007669"/>
    <property type="project" value="TreeGrafter"/>
</dbReference>
<accession>A0A382INR5</accession>
<name>A0A382INR5_9ZZZZ</name>
<dbReference type="Pfam" id="PF21478">
    <property type="entry name" value="GcvP2_C"/>
    <property type="match status" value="1"/>
</dbReference>
<organism evidence="8">
    <name type="scientific">marine metagenome</name>
    <dbReference type="NCBI Taxonomy" id="408172"/>
    <lineage>
        <taxon>unclassified sequences</taxon>
        <taxon>metagenomes</taxon>
        <taxon>ecological metagenomes</taxon>
    </lineage>
</organism>
<reference evidence="8" key="1">
    <citation type="submission" date="2018-05" db="EMBL/GenBank/DDBJ databases">
        <authorList>
            <person name="Lanie J.A."/>
            <person name="Ng W.-L."/>
            <person name="Kazmierczak K.M."/>
            <person name="Andrzejewski T.M."/>
            <person name="Davidsen T.M."/>
            <person name="Wayne K.J."/>
            <person name="Tettelin H."/>
            <person name="Glass J.I."/>
            <person name="Rusch D."/>
            <person name="Podicherti R."/>
            <person name="Tsui H.-C.T."/>
            <person name="Winkler M.E."/>
        </authorList>
    </citation>
    <scope>NUCLEOTIDE SEQUENCE</scope>
</reference>
<dbReference type="InterPro" id="IPR015424">
    <property type="entry name" value="PyrdxlP-dep_Trfase"/>
</dbReference>
<dbReference type="FunFam" id="3.90.1150.10:FF:000014">
    <property type="entry name" value="Probable glycine dehydrogenase (decarboxylating) subunit 2"/>
    <property type="match status" value="1"/>
</dbReference>
<dbReference type="Pfam" id="PF00266">
    <property type="entry name" value="Aminotran_5"/>
    <property type="match status" value="1"/>
</dbReference>
<evidence type="ECO:0000256" key="4">
    <source>
        <dbReference type="ARBA" id="ARBA00049026"/>
    </source>
</evidence>
<dbReference type="Gene3D" id="3.90.1150.10">
    <property type="entry name" value="Aspartate Aminotransferase, domain 1"/>
    <property type="match status" value="1"/>
</dbReference>
<keyword evidence="2" id="KW-0663">Pyridoxal phosphate</keyword>
<evidence type="ECO:0000256" key="1">
    <source>
        <dbReference type="ARBA" id="ARBA00012134"/>
    </source>
</evidence>
<feature type="compositionally biased region" description="Basic and acidic residues" evidence="5">
    <location>
        <begin position="304"/>
        <end position="330"/>
    </location>
</feature>
<feature type="region of interest" description="Disordered" evidence="5">
    <location>
        <begin position="289"/>
        <end position="330"/>
    </location>
</feature>
<keyword evidence="3" id="KW-0560">Oxidoreductase</keyword>
<feature type="non-terminal residue" evidence="8">
    <location>
        <position position="1"/>
    </location>
</feature>
<comment type="catalytic activity">
    <reaction evidence="4">
        <text>N(6)-[(R)-lipoyl]-L-lysyl-[glycine-cleavage complex H protein] + glycine + H(+) = N(6)-[(R)-S(8)-aminomethyldihydrolipoyl]-L-lysyl-[glycine-cleavage complex H protein] + CO2</text>
        <dbReference type="Rhea" id="RHEA:24304"/>
        <dbReference type="Rhea" id="RHEA-COMP:10494"/>
        <dbReference type="Rhea" id="RHEA-COMP:10495"/>
        <dbReference type="ChEBI" id="CHEBI:15378"/>
        <dbReference type="ChEBI" id="CHEBI:16526"/>
        <dbReference type="ChEBI" id="CHEBI:57305"/>
        <dbReference type="ChEBI" id="CHEBI:83099"/>
        <dbReference type="ChEBI" id="CHEBI:83143"/>
        <dbReference type="EC" id="1.4.4.2"/>
    </reaction>
</comment>
<dbReference type="PANTHER" id="PTHR11773">
    <property type="entry name" value="GLYCINE DEHYDROGENASE, DECARBOXYLATING"/>
    <property type="match status" value="1"/>
</dbReference>
<dbReference type="InterPro" id="IPR049316">
    <property type="entry name" value="GDC-P_C"/>
</dbReference>
<evidence type="ECO:0000256" key="2">
    <source>
        <dbReference type="ARBA" id="ARBA00022898"/>
    </source>
</evidence>
<evidence type="ECO:0000256" key="5">
    <source>
        <dbReference type="SAM" id="MobiDB-lite"/>
    </source>
</evidence>
<gene>
    <name evidence="8" type="ORF">METZ01_LOCUS253766</name>
</gene>
<dbReference type="EC" id="1.4.4.2" evidence="1"/>
<dbReference type="SUPFAM" id="SSF53383">
    <property type="entry name" value="PLP-dependent transferases"/>
    <property type="match status" value="1"/>
</dbReference>
<dbReference type="NCBIfam" id="NF003346">
    <property type="entry name" value="PRK04366.1"/>
    <property type="match status" value="1"/>
</dbReference>
<dbReference type="GO" id="GO:0005960">
    <property type="term" value="C:glycine cleavage complex"/>
    <property type="evidence" value="ECO:0007669"/>
    <property type="project" value="TreeGrafter"/>
</dbReference>
<dbReference type="InterPro" id="IPR020581">
    <property type="entry name" value="GDC_P"/>
</dbReference>
<dbReference type="GO" id="GO:0005829">
    <property type="term" value="C:cytosol"/>
    <property type="evidence" value="ECO:0007669"/>
    <property type="project" value="TreeGrafter"/>
</dbReference>
<dbReference type="GO" id="GO:0030170">
    <property type="term" value="F:pyridoxal phosphate binding"/>
    <property type="evidence" value="ECO:0007669"/>
    <property type="project" value="TreeGrafter"/>
</dbReference>
<evidence type="ECO:0000259" key="7">
    <source>
        <dbReference type="Pfam" id="PF21478"/>
    </source>
</evidence>
<dbReference type="InterPro" id="IPR000192">
    <property type="entry name" value="Aminotrans_V_dom"/>
</dbReference>
<evidence type="ECO:0000313" key="8">
    <source>
        <dbReference type="EMBL" id="SVC00912.1"/>
    </source>
</evidence>
<feature type="domain" description="Glycine dehydrogenase C-terminal" evidence="7">
    <location>
        <begin position="175"/>
        <end position="288"/>
    </location>
</feature>
<dbReference type="InterPro" id="IPR015421">
    <property type="entry name" value="PyrdxlP-dep_Trfase_major"/>
</dbReference>
<sequence>SVKQTGYRSIEIKTNDRGLVDLKQLKEKMDDEVAAFMLTNPNTLGLFESEIPEIARIVHDAGAYLYMDGANMNAVMGITRPGDMGFDVVHFNLHKTFSTPHGGGGPGAGPVGVRGDLVDFLPTPIPIREEEHYSLDYDRPHTIGRVRGFQGSFGMLVRAFAYIRANGPDGLRQVSETAILNANYLMRRLEKFYPRTVKAGGAERETLIPSDIPCQHEFVASGTRFREQGVRTLDIAKRLLDFGFYAPTVYFPLIVPEAMMIEPTETESRESLDEFINAMITIAKEAEKNPKIVTSAPHTTPISRLDETQAARYPDVRYKKPDSVKDAGPS</sequence>
<dbReference type="PANTHER" id="PTHR11773:SF1">
    <property type="entry name" value="GLYCINE DEHYDROGENASE (DECARBOXYLATING), MITOCHONDRIAL"/>
    <property type="match status" value="1"/>
</dbReference>
<proteinExistence type="predicted"/>
<dbReference type="Gene3D" id="3.40.640.10">
    <property type="entry name" value="Type I PLP-dependent aspartate aminotransferase-like (Major domain)"/>
    <property type="match status" value="1"/>
</dbReference>
<dbReference type="EMBL" id="UINC01068345">
    <property type="protein sequence ID" value="SVC00912.1"/>
    <property type="molecule type" value="Genomic_DNA"/>
</dbReference>
<evidence type="ECO:0000259" key="6">
    <source>
        <dbReference type="Pfam" id="PF00266"/>
    </source>
</evidence>
<feature type="domain" description="Aminotransferase class V" evidence="6">
    <location>
        <begin position="3"/>
        <end position="102"/>
    </location>
</feature>
<evidence type="ECO:0000256" key="3">
    <source>
        <dbReference type="ARBA" id="ARBA00023002"/>
    </source>
</evidence>
<dbReference type="InterPro" id="IPR015422">
    <property type="entry name" value="PyrdxlP-dep_Trfase_small"/>
</dbReference>
<dbReference type="GO" id="GO:0004375">
    <property type="term" value="F:glycine dehydrogenase (decarboxylating) activity"/>
    <property type="evidence" value="ECO:0007669"/>
    <property type="project" value="UniProtKB-EC"/>
</dbReference>